<dbReference type="EMBL" id="DYDO01000001">
    <property type="protein sequence ID" value="DBA33564.1"/>
    <property type="molecule type" value="Genomic_DNA"/>
</dbReference>
<protein>
    <submittedName>
        <fullName evidence="1">Uncharacterized protein</fullName>
    </submittedName>
</protein>
<evidence type="ECO:0000313" key="1">
    <source>
        <dbReference type="EMBL" id="DBA33564.1"/>
    </source>
</evidence>
<sequence length="381" mass="43876">MEEKPNSAKCLPALGPFPRYIWIHQATPPDRLDRACYDIWRRTQSLPIGLKPKYTSLLPRKSKEAEAEHRVEPVTDEKDEITHMVEQEYMNLILENLIDCFNVTNENNDIVNEVLANKVQTLKMKRLKTDTPEEKILPINFNKCWSRKATSTKHDICNSECCKTKGQSLAQIPVQTAQALNATTKTVLSTYLKTRDITVVSKTGIPRTETQHIEKRQQLPVFSKLCFQAHASKIRHSSGFAPMPNVFPEMVRSRHPAFSYVPPPSSMFVGAMSHSNVMRFSVPYQNFSGHYQLNPVTFQQVPQYIFIQQMQQVNNLQHSRPNILYQQNMTANPFITISNSHQMARGRPQYHHHVFRFSLTNTRTVLNRTYDSSVGNSMKPF</sequence>
<evidence type="ECO:0000313" key="2">
    <source>
        <dbReference type="Proteomes" id="UP001181693"/>
    </source>
</evidence>
<accession>A0AAV3B3J3</accession>
<dbReference type="AlphaFoldDB" id="A0AAV3B3J3"/>
<dbReference type="InterPro" id="IPR031496">
    <property type="entry name" value="DUF4688"/>
</dbReference>
<reference evidence="1" key="1">
    <citation type="thesis" date="2020" institute="ProQuest LLC" country="789 East Eisenhower Parkway, Ann Arbor, MI, USA">
        <title>Comparative Genomics and Chromosome Evolution.</title>
        <authorList>
            <person name="Mudd A.B."/>
        </authorList>
    </citation>
    <scope>NUCLEOTIDE SEQUENCE</scope>
    <source>
        <strain evidence="1">1538</strain>
        <tissue evidence="1">Blood</tissue>
    </source>
</reference>
<gene>
    <name evidence="1" type="ORF">GDO54_001230</name>
</gene>
<keyword evidence="2" id="KW-1185">Reference proteome</keyword>
<dbReference type="PANTHER" id="PTHR35674:SF1">
    <property type="entry name" value="CDNA SEQUENCE CK137956"/>
    <property type="match status" value="1"/>
</dbReference>
<organism evidence="1 2">
    <name type="scientific">Pyxicephalus adspersus</name>
    <name type="common">African bullfrog</name>
    <dbReference type="NCBI Taxonomy" id="30357"/>
    <lineage>
        <taxon>Eukaryota</taxon>
        <taxon>Metazoa</taxon>
        <taxon>Chordata</taxon>
        <taxon>Craniata</taxon>
        <taxon>Vertebrata</taxon>
        <taxon>Euteleostomi</taxon>
        <taxon>Amphibia</taxon>
        <taxon>Batrachia</taxon>
        <taxon>Anura</taxon>
        <taxon>Neobatrachia</taxon>
        <taxon>Ranoidea</taxon>
        <taxon>Pyxicephalidae</taxon>
        <taxon>Pyxicephalinae</taxon>
        <taxon>Pyxicephalus</taxon>
    </lineage>
</organism>
<dbReference type="PANTHER" id="PTHR35674">
    <property type="entry name" value="CDNA SEQUENCE CK137956"/>
    <property type="match status" value="1"/>
</dbReference>
<proteinExistence type="predicted"/>
<dbReference type="Proteomes" id="UP001181693">
    <property type="component" value="Unassembled WGS sequence"/>
</dbReference>
<comment type="caution">
    <text evidence="1">The sequence shown here is derived from an EMBL/GenBank/DDBJ whole genome shotgun (WGS) entry which is preliminary data.</text>
</comment>
<name>A0AAV3B3J3_PYXAD</name>